<feature type="transmembrane region" description="Helical" evidence="8">
    <location>
        <begin position="85"/>
        <end position="108"/>
    </location>
</feature>
<evidence type="ECO:0000256" key="2">
    <source>
        <dbReference type="ARBA" id="ARBA00007998"/>
    </source>
</evidence>
<keyword evidence="5 8" id="KW-0812">Transmembrane</keyword>
<feature type="transmembrane region" description="Helical" evidence="8">
    <location>
        <begin position="342"/>
        <end position="363"/>
    </location>
</feature>
<keyword evidence="6 8" id="KW-1133">Transmembrane helix</keyword>
<comment type="similarity">
    <text evidence="2">Belongs to the amino acid-polyamine-organocation (APC) superfamily. Spore germination protein (SGP) (TC 2.A.3.9) family.</text>
</comment>
<feature type="transmembrane region" description="Helical" evidence="8">
    <location>
        <begin position="44"/>
        <end position="65"/>
    </location>
</feature>
<proteinExistence type="inferred from homology"/>
<keyword evidence="7 8" id="KW-0472">Membrane</keyword>
<feature type="transmembrane region" description="Helical" evidence="8">
    <location>
        <begin position="191"/>
        <end position="210"/>
    </location>
</feature>
<dbReference type="RefSeq" id="WP_238555920.1">
    <property type="nucleotide sequence ID" value="NZ_JABFOR010000058.1"/>
</dbReference>
<evidence type="ECO:0000256" key="5">
    <source>
        <dbReference type="ARBA" id="ARBA00022692"/>
    </source>
</evidence>
<comment type="caution">
    <text evidence="9">The sequence shown here is derived from an EMBL/GenBank/DDBJ whole genome shotgun (WGS) entry which is preliminary data.</text>
</comment>
<dbReference type="Pfam" id="PF03845">
    <property type="entry name" value="Spore_permease"/>
    <property type="match status" value="1"/>
</dbReference>
<dbReference type="Proteomes" id="UP001527181">
    <property type="component" value="Unassembled WGS sequence"/>
</dbReference>
<keyword evidence="3" id="KW-0813">Transport</keyword>
<comment type="subcellular location">
    <subcellularLocation>
        <location evidence="1">Membrane</location>
        <topology evidence="1">Multi-pass membrane protein</topology>
    </subcellularLocation>
</comment>
<dbReference type="InterPro" id="IPR004761">
    <property type="entry name" value="Spore_GerAB"/>
</dbReference>
<evidence type="ECO:0000313" key="9">
    <source>
        <dbReference type="EMBL" id="MCY9760788.1"/>
    </source>
</evidence>
<protein>
    <submittedName>
        <fullName evidence="9">Endospore germination permease</fullName>
    </submittedName>
</protein>
<evidence type="ECO:0000256" key="4">
    <source>
        <dbReference type="ARBA" id="ARBA00022544"/>
    </source>
</evidence>
<reference evidence="9 10" key="1">
    <citation type="submission" date="2022-05" db="EMBL/GenBank/DDBJ databases">
        <title>Genome Sequencing of Bee-Associated Microbes.</title>
        <authorList>
            <person name="Dunlap C."/>
        </authorList>
    </citation>
    <scope>NUCLEOTIDE SEQUENCE [LARGE SCALE GENOMIC DNA]</scope>
    <source>
        <strain evidence="9 10">NRRL B-04010</strain>
    </source>
</reference>
<sequence>MMKPIGENNDISVRQFTILVFLYSVGTAILVIPSGLAEEVKQDAWIAALISIGIGLLLVKLYLAVGQLHAGYTLIQLNEKLLGKWVGRAASIGFVIFTLITAAELLYYMGSFMTTQILPSTPMEATNIIFAIIVIMGVRLGLEVLSRSAEILFACFLFLMFILLFCAAPDIKVHYIQPVLETGMKPLMRATLLFTCIFSLPAVVFLMIYPSSTNDTRKAAKGFYIGVILAGTVLTLIIACTILVLGAETTARQLYPSYTLAKRIMLGSFIQHVEVVVAIMWFITIYFKMSLYFYAACLGLSQTFRLANYRTVVIPLGILMVVLSLIVHPNTVHYINYNKTTWIPFVATFGLVLPITLLCASAFRQQRSQSAANHPQEGE</sequence>
<feature type="transmembrane region" description="Helical" evidence="8">
    <location>
        <begin position="12"/>
        <end position="32"/>
    </location>
</feature>
<dbReference type="EMBL" id="JAMDNP010000017">
    <property type="protein sequence ID" value="MCY9760788.1"/>
    <property type="molecule type" value="Genomic_DNA"/>
</dbReference>
<dbReference type="PANTHER" id="PTHR34975">
    <property type="entry name" value="SPORE GERMINATION PROTEIN A2"/>
    <property type="match status" value="1"/>
</dbReference>
<gene>
    <name evidence="9" type="ORF">M5X12_09390</name>
</gene>
<evidence type="ECO:0000256" key="7">
    <source>
        <dbReference type="ARBA" id="ARBA00023136"/>
    </source>
</evidence>
<feature type="transmembrane region" description="Helical" evidence="8">
    <location>
        <begin position="152"/>
        <end position="171"/>
    </location>
</feature>
<dbReference type="GeneID" id="94490746"/>
<feature type="transmembrane region" description="Helical" evidence="8">
    <location>
        <begin position="128"/>
        <end position="145"/>
    </location>
</feature>
<accession>A0ABT4GVP4</accession>
<feature type="transmembrane region" description="Helical" evidence="8">
    <location>
        <begin position="222"/>
        <end position="244"/>
    </location>
</feature>
<keyword evidence="10" id="KW-1185">Reference proteome</keyword>
<evidence type="ECO:0000256" key="3">
    <source>
        <dbReference type="ARBA" id="ARBA00022448"/>
    </source>
</evidence>
<dbReference type="NCBIfam" id="TIGR00912">
    <property type="entry name" value="2A0309"/>
    <property type="match status" value="1"/>
</dbReference>
<keyword evidence="4" id="KW-0309">Germination</keyword>
<feature type="transmembrane region" description="Helical" evidence="8">
    <location>
        <begin position="307"/>
        <end position="327"/>
    </location>
</feature>
<name>A0ABT4GVP4_PAEAL</name>
<organism evidence="9 10">
    <name type="scientific">Paenibacillus alvei</name>
    <name type="common">Bacillus alvei</name>
    <dbReference type="NCBI Taxonomy" id="44250"/>
    <lineage>
        <taxon>Bacteria</taxon>
        <taxon>Bacillati</taxon>
        <taxon>Bacillota</taxon>
        <taxon>Bacilli</taxon>
        <taxon>Bacillales</taxon>
        <taxon>Paenibacillaceae</taxon>
        <taxon>Paenibacillus</taxon>
    </lineage>
</organism>
<evidence type="ECO:0000256" key="8">
    <source>
        <dbReference type="SAM" id="Phobius"/>
    </source>
</evidence>
<evidence type="ECO:0000256" key="1">
    <source>
        <dbReference type="ARBA" id="ARBA00004141"/>
    </source>
</evidence>
<dbReference type="PANTHER" id="PTHR34975:SF2">
    <property type="entry name" value="SPORE GERMINATION PROTEIN A2"/>
    <property type="match status" value="1"/>
</dbReference>
<evidence type="ECO:0000256" key="6">
    <source>
        <dbReference type="ARBA" id="ARBA00022989"/>
    </source>
</evidence>
<evidence type="ECO:0000313" key="10">
    <source>
        <dbReference type="Proteomes" id="UP001527181"/>
    </source>
</evidence>